<accession>A0A1T4PV33</accession>
<comment type="similarity">
    <text evidence="8">Belongs to the binding-protein-dependent transport system permease family.</text>
</comment>
<evidence type="ECO:0000256" key="1">
    <source>
        <dbReference type="ARBA" id="ARBA00004429"/>
    </source>
</evidence>
<dbReference type="GO" id="GO:0055085">
    <property type="term" value="P:transmembrane transport"/>
    <property type="evidence" value="ECO:0007669"/>
    <property type="project" value="InterPro"/>
</dbReference>
<evidence type="ECO:0000256" key="7">
    <source>
        <dbReference type="ARBA" id="ARBA00023136"/>
    </source>
</evidence>
<protein>
    <submittedName>
        <fullName evidence="10">Iron(III) transport system permease protein</fullName>
    </submittedName>
</protein>
<keyword evidence="7 8" id="KW-0472">Membrane</keyword>
<dbReference type="PANTHER" id="PTHR43357">
    <property type="entry name" value="INNER MEMBRANE ABC TRANSPORTER PERMEASE PROTEIN YDCV"/>
    <property type="match status" value="1"/>
</dbReference>
<reference evidence="11" key="1">
    <citation type="submission" date="2017-02" db="EMBL/GenBank/DDBJ databases">
        <authorList>
            <person name="Varghese N."/>
            <person name="Submissions S."/>
        </authorList>
    </citation>
    <scope>NUCLEOTIDE SEQUENCE [LARGE SCALE GENOMIC DNA]</scope>
    <source>
        <strain evidence="11">ATCC BAA-73</strain>
    </source>
</reference>
<dbReference type="SUPFAM" id="SSF161098">
    <property type="entry name" value="MetI-like"/>
    <property type="match status" value="2"/>
</dbReference>
<evidence type="ECO:0000256" key="5">
    <source>
        <dbReference type="ARBA" id="ARBA00022692"/>
    </source>
</evidence>
<feature type="transmembrane region" description="Helical" evidence="8">
    <location>
        <begin position="12"/>
        <end position="34"/>
    </location>
</feature>
<keyword evidence="2 8" id="KW-0813">Transport</keyword>
<dbReference type="RefSeq" id="WP_078810759.1">
    <property type="nucleotide sequence ID" value="NZ_FUWM01000021.1"/>
</dbReference>
<dbReference type="PANTHER" id="PTHR43357:SF3">
    <property type="entry name" value="FE(3+)-TRANSPORT SYSTEM PERMEASE PROTEIN FBPB 2"/>
    <property type="match status" value="1"/>
</dbReference>
<feature type="domain" description="ABC transmembrane type-1" evidence="9">
    <location>
        <begin position="331"/>
        <end position="538"/>
    </location>
</feature>
<keyword evidence="11" id="KW-1185">Reference proteome</keyword>
<keyword evidence="6 8" id="KW-1133">Transmembrane helix</keyword>
<dbReference type="STRING" id="142842.SAMN02745118_02326"/>
<feature type="transmembrane region" description="Helical" evidence="8">
    <location>
        <begin position="473"/>
        <end position="495"/>
    </location>
</feature>
<evidence type="ECO:0000256" key="2">
    <source>
        <dbReference type="ARBA" id="ARBA00022448"/>
    </source>
</evidence>
<keyword evidence="4" id="KW-0997">Cell inner membrane</keyword>
<evidence type="ECO:0000256" key="6">
    <source>
        <dbReference type="ARBA" id="ARBA00022989"/>
    </source>
</evidence>
<proteinExistence type="inferred from homology"/>
<name>A0A1T4PV33_9FIRM</name>
<feature type="transmembrane region" description="Helical" evidence="8">
    <location>
        <begin position="92"/>
        <end position="115"/>
    </location>
</feature>
<organism evidence="10 11">
    <name type="scientific">Selenihalanaerobacter shriftii</name>
    <dbReference type="NCBI Taxonomy" id="142842"/>
    <lineage>
        <taxon>Bacteria</taxon>
        <taxon>Bacillati</taxon>
        <taxon>Bacillota</taxon>
        <taxon>Clostridia</taxon>
        <taxon>Halanaerobiales</taxon>
        <taxon>Halobacteroidaceae</taxon>
        <taxon>Selenihalanaerobacter</taxon>
    </lineage>
</organism>
<feature type="transmembrane region" description="Helical" evidence="8">
    <location>
        <begin position="242"/>
        <end position="259"/>
    </location>
</feature>
<dbReference type="GO" id="GO:0005886">
    <property type="term" value="C:plasma membrane"/>
    <property type="evidence" value="ECO:0007669"/>
    <property type="project" value="UniProtKB-SubCell"/>
</dbReference>
<gene>
    <name evidence="10" type="ORF">SAMN02745118_02326</name>
</gene>
<dbReference type="OrthoDB" id="9776648at2"/>
<feature type="transmembrane region" description="Helical" evidence="8">
    <location>
        <begin position="515"/>
        <end position="535"/>
    </location>
</feature>
<dbReference type="Pfam" id="PF00528">
    <property type="entry name" value="BPD_transp_1"/>
    <property type="match status" value="2"/>
</dbReference>
<feature type="transmembrane region" description="Helical" evidence="8">
    <location>
        <begin position="55"/>
        <end position="80"/>
    </location>
</feature>
<dbReference type="Gene3D" id="1.10.3720.10">
    <property type="entry name" value="MetI-like"/>
    <property type="match status" value="2"/>
</dbReference>
<keyword evidence="3" id="KW-1003">Cell membrane</keyword>
<feature type="transmembrane region" description="Helical" evidence="8">
    <location>
        <begin position="287"/>
        <end position="307"/>
    </location>
</feature>
<dbReference type="AlphaFoldDB" id="A0A1T4PV33"/>
<dbReference type="EMBL" id="FUWM01000021">
    <property type="protein sequence ID" value="SJZ95216.1"/>
    <property type="molecule type" value="Genomic_DNA"/>
</dbReference>
<feature type="transmembrane region" description="Helical" evidence="8">
    <location>
        <begin position="372"/>
        <end position="393"/>
    </location>
</feature>
<feature type="transmembrane region" description="Helical" evidence="8">
    <location>
        <begin position="136"/>
        <end position="159"/>
    </location>
</feature>
<feature type="transmembrane region" description="Helical" evidence="8">
    <location>
        <begin position="187"/>
        <end position="207"/>
    </location>
</feature>
<dbReference type="InterPro" id="IPR035906">
    <property type="entry name" value="MetI-like_sf"/>
</dbReference>
<feature type="transmembrane region" description="Helical" evidence="8">
    <location>
        <begin position="219"/>
        <end position="236"/>
    </location>
</feature>
<feature type="transmembrane region" description="Helical" evidence="8">
    <location>
        <begin position="413"/>
        <end position="433"/>
    </location>
</feature>
<evidence type="ECO:0000259" key="9">
    <source>
        <dbReference type="PROSITE" id="PS50928"/>
    </source>
</evidence>
<dbReference type="PROSITE" id="PS50928">
    <property type="entry name" value="ABC_TM1"/>
    <property type="match status" value="2"/>
</dbReference>
<evidence type="ECO:0000313" key="10">
    <source>
        <dbReference type="EMBL" id="SJZ95216.1"/>
    </source>
</evidence>
<keyword evidence="5 8" id="KW-0812">Transmembrane</keyword>
<dbReference type="Proteomes" id="UP000190625">
    <property type="component" value="Unassembled WGS sequence"/>
</dbReference>
<dbReference type="CDD" id="cd06261">
    <property type="entry name" value="TM_PBP2"/>
    <property type="match status" value="2"/>
</dbReference>
<evidence type="ECO:0000256" key="4">
    <source>
        <dbReference type="ARBA" id="ARBA00022519"/>
    </source>
</evidence>
<evidence type="ECO:0000256" key="8">
    <source>
        <dbReference type="RuleBase" id="RU363032"/>
    </source>
</evidence>
<feature type="transmembrane region" description="Helical" evidence="8">
    <location>
        <begin position="327"/>
        <end position="352"/>
    </location>
</feature>
<sequence length="551" mass="61832">MWKIRNFKSLFNIWSILSFIAILLVLVPNINILLNIFNPVTDNWEHIQKYLLKDYIVNSTILIFFTGIFSILIGLIPAWFVTQFEFPFRNFFKWALVLPLAIPPYIGAYTYNGLLSYTGVIQTSLRRFGIAINLEYFDIMSMSGAIFIYTIFLFPYVYIITRSFLSKQSASLVEAATTLGRSSFETFWHVILPISRGAIVAGSSLVILETLNDYGVVKYFGIPTFSTAIFKTWFAMGDSNSAIRLSALLMALVFGLLLLEKFSRGGKRFSYSTTNIKPISRKKLSGIKAYMTSGFCFSIFSVGFLIPTLQLLHWSWLSYTDVLDIEFLLFAINSIFVALIASTLIIVIAIIIANTVRISDNILSKIYSKIAILGYSIPGAVIAIGILLFFIALDNRIEAIYKLLNFGPNELALKSSIIMLIFAYIIRFLGIGYNSVESGFDRVGNNFFEASRTLGVGITETFFKVDLPMIKPAVMSGFLLVLIEVLKELPLTLILRPFNFDTLSSKAFEYAGNEMIHEAAISSIIIILVCGVAIYRIHTVGDKEGKDVHSN</sequence>
<evidence type="ECO:0000313" key="11">
    <source>
        <dbReference type="Proteomes" id="UP000190625"/>
    </source>
</evidence>
<evidence type="ECO:0000256" key="3">
    <source>
        <dbReference type="ARBA" id="ARBA00022475"/>
    </source>
</evidence>
<feature type="domain" description="ABC transmembrane type-1" evidence="9">
    <location>
        <begin position="56"/>
        <end position="258"/>
    </location>
</feature>
<comment type="subcellular location">
    <subcellularLocation>
        <location evidence="1">Cell inner membrane</location>
        <topology evidence="1">Multi-pass membrane protein</topology>
    </subcellularLocation>
    <subcellularLocation>
        <location evidence="8">Cell membrane</location>
        <topology evidence="8">Multi-pass membrane protein</topology>
    </subcellularLocation>
</comment>
<dbReference type="InterPro" id="IPR000515">
    <property type="entry name" value="MetI-like"/>
</dbReference>